<organism evidence="1 2">
    <name type="scientific">Aspergillus melleus</name>
    <dbReference type="NCBI Taxonomy" id="138277"/>
    <lineage>
        <taxon>Eukaryota</taxon>
        <taxon>Fungi</taxon>
        <taxon>Dikarya</taxon>
        <taxon>Ascomycota</taxon>
        <taxon>Pezizomycotina</taxon>
        <taxon>Eurotiomycetes</taxon>
        <taxon>Eurotiomycetidae</taxon>
        <taxon>Eurotiales</taxon>
        <taxon>Aspergillaceae</taxon>
        <taxon>Aspergillus</taxon>
        <taxon>Aspergillus subgen. Circumdati</taxon>
    </lineage>
</organism>
<accession>A0ACC3B4N2</accession>
<proteinExistence type="predicted"/>
<gene>
    <name evidence="1" type="ORF">N8T08_004618</name>
</gene>
<reference evidence="1 2" key="1">
    <citation type="journal article" date="2023" name="ACS Omega">
        <title>Identification of the Neoaspergillic Acid Biosynthesis Gene Cluster by Establishing an In Vitro CRISPR-Ribonucleoprotein Genetic System in Aspergillus melleus.</title>
        <authorList>
            <person name="Yuan B."/>
            <person name="Grau M.F."/>
            <person name="Murata R.M."/>
            <person name="Torok T."/>
            <person name="Venkateswaran K."/>
            <person name="Stajich J.E."/>
            <person name="Wang C.C.C."/>
        </authorList>
    </citation>
    <scope>NUCLEOTIDE SEQUENCE [LARGE SCALE GENOMIC DNA]</scope>
    <source>
        <strain evidence="1 2">IMV 1140</strain>
    </source>
</reference>
<evidence type="ECO:0000313" key="1">
    <source>
        <dbReference type="EMBL" id="KAK1145185.1"/>
    </source>
</evidence>
<dbReference type="EMBL" id="JAOPJF010000026">
    <property type="protein sequence ID" value="KAK1145185.1"/>
    <property type="molecule type" value="Genomic_DNA"/>
</dbReference>
<keyword evidence="2" id="KW-1185">Reference proteome</keyword>
<name>A0ACC3B4N2_9EURO</name>
<evidence type="ECO:0000313" key="2">
    <source>
        <dbReference type="Proteomes" id="UP001177260"/>
    </source>
</evidence>
<comment type="caution">
    <text evidence="1">The sequence shown here is derived from an EMBL/GenBank/DDBJ whole genome shotgun (WGS) entry which is preliminary data.</text>
</comment>
<dbReference type="Proteomes" id="UP001177260">
    <property type="component" value="Unassembled WGS sequence"/>
</dbReference>
<protein>
    <submittedName>
        <fullName evidence="1">Uncharacterized protein</fullName>
    </submittedName>
</protein>
<sequence>MSRSHRQSLPSVPQLHTVSGCNNLYVKKGKNQKILDYFDITFGARFIVLDCTADKNIFRVRYLVVESQRHPEMYHWLVGRDLLWVVKDGLQFQTRAVRRRLDKQYEQARKPNATAHDFECRVSVFLVKYFAQMLNGMVEAAGKHDSLMVEDLYRWIHNLTRVSDAVVRQHQSCGIRHHQQLVSEAYDRLLKVILKSKITVNQAPNRLSPVCVYEDSDFFLRRDHLAMRWSISV</sequence>